<sequence length="386" mass="40294">MTGRAPLPAAADVVVVGGGVMGVSAAFHLAEAGAQVLLLERDELGSGSTCRAAGGVRAQFSDPVNIALGLRSLAAFENFATRPGGEIDLAQHGYLFLLDDPADVAAFEASVTLQNGLGVPSRMLDVAEAKRLSPLIDTEGLLAAAYSPTDGHCTPEAVVQGYARAARGLGATIRRQCAVTGIDTVDGAIRAVRTDEGAVRTTTVICVAGAWSAAVGAMAGVDLPVRPLRRQILVTEAIPDLPPELPMTIDFGSSFYFHGEGAGLLMGMSDPDEQFGFHLSRTDSWLPRLGAAVSRRAPALTEVGIAHGWAGLYEITPDHNAVVGEAEGVSRFLYATGFSGHGFLQGPAIGEVLRDLVLHRDPVVDVSALDVRRFAEAAVRPEHNCV</sequence>
<dbReference type="Gene3D" id="3.30.9.10">
    <property type="entry name" value="D-Amino Acid Oxidase, subunit A, domain 2"/>
    <property type="match status" value="1"/>
</dbReference>
<comment type="caution">
    <text evidence="3">The sequence shown here is derived from an EMBL/GenBank/DDBJ whole genome shotgun (WGS) entry which is preliminary data.</text>
</comment>
<dbReference type="GO" id="GO:0008115">
    <property type="term" value="F:sarcosine oxidase activity"/>
    <property type="evidence" value="ECO:0007669"/>
    <property type="project" value="UniProtKB-EC"/>
</dbReference>
<evidence type="ECO:0000313" key="4">
    <source>
        <dbReference type="Proteomes" id="UP000533598"/>
    </source>
</evidence>
<dbReference type="AlphaFoldDB" id="A0A7W7CB36"/>
<organism evidence="3 4">
    <name type="scientific">Crossiella cryophila</name>
    <dbReference type="NCBI Taxonomy" id="43355"/>
    <lineage>
        <taxon>Bacteria</taxon>
        <taxon>Bacillati</taxon>
        <taxon>Actinomycetota</taxon>
        <taxon>Actinomycetes</taxon>
        <taxon>Pseudonocardiales</taxon>
        <taxon>Pseudonocardiaceae</taxon>
        <taxon>Crossiella</taxon>
    </lineage>
</organism>
<dbReference type="Pfam" id="PF01266">
    <property type="entry name" value="DAO"/>
    <property type="match status" value="1"/>
</dbReference>
<keyword evidence="1 3" id="KW-0560">Oxidoreductase</keyword>
<keyword evidence="4" id="KW-1185">Reference proteome</keyword>
<gene>
    <name evidence="3" type="ORF">HNR67_004008</name>
</gene>
<dbReference type="Proteomes" id="UP000533598">
    <property type="component" value="Unassembled WGS sequence"/>
</dbReference>
<proteinExistence type="predicted"/>
<dbReference type="SUPFAM" id="SSF51905">
    <property type="entry name" value="FAD/NAD(P)-binding domain"/>
    <property type="match status" value="1"/>
</dbReference>
<dbReference type="InterPro" id="IPR036188">
    <property type="entry name" value="FAD/NAD-bd_sf"/>
</dbReference>
<dbReference type="EMBL" id="JACHMH010000001">
    <property type="protein sequence ID" value="MBB4677890.1"/>
    <property type="molecule type" value="Genomic_DNA"/>
</dbReference>
<feature type="domain" description="FAD dependent oxidoreductase" evidence="2">
    <location>
        <begin position="12"/>
        <end position="356"/>
    </location>
</feature>
<protein>
    <submittedName>
        <fullName evidence="3">Sarcosine oxidase subunit beta</fullName>
        <ecNumber evidence="3">1.5.3.1</ecNumber>
    </submittedName>
</protein>
<dbReference type="PANTHER" id="PTHR13847:SF287">
    <property type="entry name" value="FAD-DEPENDENT OXIDOREDUCTASE DOMAIN-CONTAINING PROTEIN 1"/>
    <property type="match status" value="1"/>
</dbReference>
<dbReference type="GO" id="GO:0005737">
    <property type="term" value="C:cytoplasm"/>
    <property type="evidence" value="ECO:0007669"/>
    <property type="project" value="TreeGrafter"/>
</dbReference>
<dbReference type="SUPFAM" id="SSF54373">
    <property type="entry name" value="FAD-linked reductases, C-terminal domain"/>
    <property type="match status" value="1"/>
</dbReference>
<dbReference type="InterPro" id="IPR006076">
    <property type="entry name" value="FAD-dep_OxRdtase"/>
</dbReference>
<accession>A0A7W7CB36</accession>
<reference evidence="3 4" key="1">
    <citation type="submission" date="2020-08" db="EMBL/GenBank/DDBJ databases">
        <title>Sequencing the genomes of 1000 actinobacteria strains.</title>
        <authorList>
            <person name="Klenk H.-P."/>
        </authorList>
    </citation>
    <scope>NUCLEOTIDE SEQUENCE [LARGE SCALE GENOMIC DNA]</scope>
    <source>
        <strain evidence="3 4">DSM 44230</strain>
    </source>
</reference>
<dbReference type="Gene3D" id="3.50.50.60">
    <property type="entry name" value="FAD/NAD(P)-binding domain"/>
    <property type="match status" value="1"/>
</dbReference>
<evidence type="ECO:0000313" key="3">
    <source>
        <dbReference type="EMBL" id="MBB4677890.1"/>
    </source>
</evidence>
<dbReference type="EC" id="1.5.3.1" evidence="3"/>
<dbReference type="RefSeq" id="WP_312987667.1">
    <property type="nucleotide sequence ID" value="NZ_BAAAUI010000044.1"/>
</dbReference>
<evidence type="ECO:0000256" key="1">
    <source>
        <dbReference type="ARBA" id="ARBA00023002"/>
    </source>
</evidence>
<name>A0A7W7CB36_9PSEU</name>
<dbReference type="PANTHER" id="PTHR13847">
    <property type="entry name" value="SARCOSINE DEHYDROGENASE-RELATED"/>
    <property type="match status" value="1"/>
</dbReference>
<evidence type="ECO:0000259" key="2">
    <source>
        <dbReference type="Pfam" id="PF01266"/>
    </source>
</evidence>